<dbReference type="PANTHER" id="PTHR46551:SF1">
    <property type="entry name" value="SAP DOMAIN-CONTAINING RIBONUCLEOPROTEIN"/>
    <property type="match status" value="1"/>
</dbReference>
<evidence type="ECO:0000313" key="5">
    <source>
        <dbReference type="EMBL" id="KAH3682350.1"/>
    </source>
</evidence>
<sequence length="95" mass="10171">MSYSSQTVAILKDELKNRGLALTGVKAELISRLEEDDASKASASASVSDPAAAPVPATALVEETKPQEELIVEEEITQPATTEQQQDQIDQNTTE</sequence>
<comment type="caution">
    <text evidence="5">The sequence shown here is derived from an EMBL/GenBank/DDBJ whole genome shotgun (WGS) entry which is preliminary data.</text>
</comment>
<dbReference type="AlphaFoldDB" id="A0A9P8Q397"/>
<dbReference type="SMART" id="SM00513">
    <property type="entry name" value="SAP"/>
    <property type="match status" value="1"/>
</dbReference>
<accession>A0A9P8Q397</accession>
<feature type="region of interest" description="Disordered" evidence="3">
    <location>
        <begin position="35"/>
        <end position="56"/>
    </location>
</feature>
<dbReference type="GO" id="GO:0016973">
    <property type="term" value="P:poly(A)+ mRNA export from nucleus"/>
    <property type="evidence" value="ECO:0007669"/>
    <property type="project" value="TreeGrafter"/>
</dbReference>
<reference evidence="5" key="1">
    <citation type="journal article" date="2021" name="Open Biol.">
        <title>Shared evolutionary footprints suggest mitochondrial oxidative damage underlies multiple complex I losses in fungi.</title>
        <authorList>
            <person name="Schikora-Tamarit M.A."/>
            <person name="Marcet-Houben M."/>
            <person name="Nosek J."/>
            <person name="Gabaldon T."/>
        </authorList>
    </citation>
    <scope>NUCLEOTIDE SEQUENCE</scope>
    <source>
        <strain evidence="5">CBS2887</strain>
    </source>
</reference>
<dbReference type="PROSITE" id="PS50800">
    <property type="entry name" value="SAP"/>
    <property type="match status" value="1"/>
</dbReference>
<evidence type="ECO:0000256" key="1">
    <source>
        <dbReference type="ARBA" id="ARBA00022553"/>
    </source>
</evidence>
<name>A0A9P8Q397_WICPI</name>
<dbReference type="GO" id="GO:0005634">
    <property type="term" value="C:nucleus"/>
    <property type="evidence" value="ECO:0007669"/>
    <property type="project" value="TreeGrafter"/>
</dbReference>
<evidence type="ECO:0000256" key="2">
    <source>
        <dbReference type="ARBA" id="ARBA00046328"/>
    </source>
</evidence>
<dbReference type="PANTHER" id="PTHR46551">
    <property type="entry name" value="SAP DOMAIN-CONTAINING RIBONUCLEOPROTEIN"/>
    <property type="match status" value="1"/>
</dbReference>
<feature type="region of interest" description="Disordered" evidence="3">
    <location>
        <begin position="73"/>
        <end position="95"/>
    </location>
</feature>
<dbReference type="Gene3D" id="1.10.720.30">
    <property type="entry name" value="SAP domain"/>
    <property type="match status" value="1"/>
</dbReference>
<gene>
    <name evidence="5" type="ORF">WICPIJ_006689</name>
</gene>
<feature type="compositionally biased region" description="Polar residues" evidence="3">
    <location>
        <begin position="78"/>
        <end position="95"/>
    </location>
</feature>
<dbReference type="InterPro" id="IPR036361">
    <property type="entry name" value="SAP_dom_sf"/>
</dbReference>
<comment type="similarity">
    <text evidence="2">Belongs to the SAP domain-containing ribonucleoprotein family.</text>
</comment>
<organism evidence="5 6">
    <name type="scientific">Wickerhamomyces pijperi</name>
    <name type="common">Yeast</name>
    <name type="synonym">Pichia pijperi</name>
    <dbReference type="NCBI Taxonomy" id="599730"/>
    <lineage>
        <taxon>Eukaryota</taxon>
        <taxon>Fungi</taxon>
        <taxon>Dikarya</taxon>
        <taxon>Ascomycota</taxon>
        <taxon>Saccharomycotina</taxon>
        <taxon>Saccharomycetes</taxon>
        <taxon>Phaffomycetales</taxon>
        <taxon>Wickerhamomycetaceae</taxon>
        <taxon>Wickerhamomyces</taxon>
    </lineage>
</organism>
<proteinExistence type="inferred from homology"/>
<keyword evidence="6" id="KW-1185">Reference proteome</keyword>
<keyword evidence="1" id="KW-0597">Phosphoprotein</keyword>
<dbReference type="InterPro" id="IPR052240">
    <property type="entry name" value="SAP_domain_ribonucleoprotein"/>
</dbReference>
<evidence type="ECO:0000313" key="6">
    <source>
        <dbReference type="Proteomes" id="UP000774326"/>
    </source>
</evidence>
<feature type="compositionally biased region" description="Low complexity" evidence="3">
    <location>
        <begin position="40"/>
        <end position="56"/>
    </location>
</feature>
<evidence type="ECO:0000259" key="4">
    <source>
        <dbReference type="PROSITE" id="PS50800"/>
    </source>
</evidence>
<dbReference type="Proteomes" id="UP000774326">
    <property type="component" value="Unassembled WGS sequence"/>
</dbReference>
<dbReference type="Pfam" id="PF02037">
    <property type="entry name" value="SAP"/>
    <property type="match status" value="1"/>
</dbReference>
<protein>
    <recommendedName>
        <fullName evidence="4">SAP domain-containing protein</fullName>
    </recommendedName>
</protein>
<dbReference type="InterPro" id="IPR003034">
    <property type="entry name" value="SAP_dom"/>
</dbReference>
<dbReference type="OrthoDB" id="3978722at2759"/>
<reference evidence="5" key="2">
    <citation type="submission" date="2021-01" db="EMBL/GenBank/DDBJ databases">
        <authorList>
            <person name="Schikora-Tamarit M.A."/>
        </authorList>
    </citation>
    <scope>NUCLEOTIDE SEQUENCE</scope>
    <source>
        <strain evidence="5">CBS2887</strain>
    </source>
</reference>
<dbReference type="SUPFAM" id="SSF68906">
    <property type="entry name" value="SAP domain"/>
    <property type="match status" value="1"/>
</dbReference>
<feature type="domain" description="SAP" evidence="4">
    <location>
        <begin position="3"/>
        <end position="37"/>
    </location>
</feature>
<feature type="non-terminal residue" evidence="5">
    <location>
        <position position="95"/>
    </location>
</feature>
<dbReference type="EMBL" id="JAEUBG010003768">
    <property type="protein sequence ID" value="KAH3682350.1"/>
    <property type="molecule type" value="Genomic_DNA"/>
</dbReference>
<evidence type="ECO:0000256" key="3">
    <source>
        <dbReference type="SAM" id="MobiDB-lite"/>
    </source>
</evidence>